<organism evidence="1 2">
    <name type="scientific">Nesidiocoris tenuis</name>
    <dbReference type="NCBI Taxonomy" id="355587"/>
    <lineage>
        <taxon>Eukaryota</taxon>
        <taxon>Metazoa</taxon>
        <taxon>Ecdysozoa</taxon>
        <taxon>Arthropoda</taxon>
        <taxon>Hexapoda</taxon>
        <taxon>Insecta</taxon>
        <taxon>Pterygota</taxon>
        <taxon>Neoptera</taxon>
        <taxon>Paraneoptera</taxon>
        <taxon>Hemiptera</taxon>
        <taxon>Heteroptera</taxon>
        <taxon>Panheteroptera</taxon>
        <taxon>Cimicomorpha</taxon>
        <taxon>Miridae</taxon>
        <taxon>Dicyphina</taxon>
        <taxon>Nesidiocoris</taxon>
    </lineage>
</organism>
<evidence type="ECO:0000313" key="2">
    <source>
        <dbReference type="Proteomes" id="UP000479000"/>
    </source>
</evidence>
<evidence type="ECO:0000313" key="1">
    <source>
        <dbReference type="EMBL" id="CAA9998165.1"/>
    </source>
</evidence>
<keyword evidence="2" id="KW-1185">Reference proteome</keyword>
<dbReference type="EMBL" id="CADCXU010006619">
    <property type="protein sequence ID" value="CAA9998165.1"/>
    <property type="molecule type" value="Genomic_DNA"/>
</dbReference>
<accession>A0A6H5G8U6</accession>
<dbReference type="AlphaFoldDB" id="A0A6H5G8U6"/>
<sequence length="51" mass="6060">MLSMSNEPVTVNLLAKYLPNEFKKIAQNREVSERLKVEALYQHYVELQHEQ</sequence>
<proteinExistence type="predicted"/>
<dbReference type="OrthoDB" id="3329at2759"/>
<dbReference type="Proteomes" id="UP000479000">
    <property type="component" value="Unassembled WGS sequence"/>
</dbReference>
<gene>
    <name evidence="1" type="ORF">NTEN_LOCUS4458</name>
</gene>
<feature type="non-terminal residue" evidence="1">
    <location>
        <position position="51"/>
    </location>
</feature>
<name>A0A6H5G8U6_9HEMI</name>
<protein>
    <submittedName>
        <fullName evidence="1">Uncharacterized protein</fullName>
    </submittedName>
</protein>
<reference evidence="1 2" key="1">
    <citation type="submission" date="2020-02" db="EMBL/GenBank/DDBJ databases">
        <authorList>
            <person name="Ferguson B K."/>
        </authorList>
    </citation>
    <scope>NUCLEOTIDE SEQUENCE [LARGE SCALE GENOMIC DNA]</scope>
</reference>